<feature type="non-terminal residue" evidence="3">
    <location>
        <position position="33"/>
    </location>
</feature>
<dbReference type="InterPro" id="IPR029058">
    <property type="entry name" value="AB_hydrolase_fold"/>
</dbReference>
<dbReference type="EMBL" id="NCKV01013639">
    <property type="protein sequence ID" value="RWS21122.1"/>
    <property type="molecule type" value="Genomic_DNA"/>
</dbReference>
<organism evidence="3 4">
    <name type="scientific">Leptotrombidium deliense</name>
    <dbReference type="NCBI Taxonomy" id="299467"/>
    <lineage>
        <taxon>Eukaryota</taxon>
        <taxon>Metazoa</taxon>
        <taxon>Ecdysozoa</taxon>
        <taxon>Arthropoda</taxon>
        <taxon>Chelicerata</taxon>
        <taxon>Arachnida</taxon>
        <taxon>Acari</taxon>
        <taxon>Acariformes</taxon>
        <taxon>Trombidiformes</taxon>
        <taxon>Prostigmata</taxon>
        <taxon>Anystina</taxon>
        <taxon>Parasitengona</taxon>
        <taxon>Trombiculoidea</taxon>
        <taxon>Trombiculidae</taxon>
        <taxon>Leptotrombidium</taxon>
    </lineage>
</organism>
<dbReference type="InterPro" id="IPR002018">
    <property type="entry name" value="CarbesteraseB"/>
</dbReference>
<dbReference type="SUPFAM" id="SSF53474">
    <property type="entry name" value="alpha/beta-Hydrolases"/>
    <property type="match status" value="1"/>
</dbReference>
<dbReference type="Gene3D" id="3.40.50.1820">
    <property type="entry name" value="alpha/beta hydrolase"/>
    <property type="match status" value="1"/>
</dbReference>
<dbReference type="Pfam" id="PF00135">
    <property type="entry name" value="COesterase"/>
    <property type="match status" value="1"/>
</dbReference>
<keyword evidence="1" id="KW-0325">Glycoprotein</keyword>
<accession>A0A443S0Q5</accession>
<sequence length="33" mass="3652">MPPIGSLRFKHPVSVQPWRGVLKAKKFGTSCAQ</sequence>
<proteinExistence type="predicted"/>
<feature type="domain" description="Carboxylesterase type B" evidence="2">
    <location>
        <begin position="2"/>
        <end position="33"/>
    </location>
</feature>
<name>A0A443S0Q5_9ACAR</name>
<comment type="caution">
    <text evidence="3">The sequence shown here is derived from an EMBL/GenBank/DDBJ whole genome shotgun (WGS) entry which is preliminary data.</text>
</comment>
<evidence type="ECO:0000259" key="2">
    <source>
        <dbReference type="Pfam" id="PF00135"/>
    </source>
</evidence>
<protein>
    <recommendedName>
        <fullName evidence="2">Carboxylesterase type B domain-containing protein</fullName>
    </recommendedName>
</protein>
<dbReference type="AlphaFoldDB" id="A0A443S0Q5"/>
<evidence type="ECO:0000313" key="3">
    <source>
        <dbReference type="EMBL" id="RWS21122.1"/>
    </source>
</evidence>
<dbReference type="OrthoDB" id="6513695at2759"/>
<keyword evidence="4" id="KW-1185">Reference proteome</keyword>
<reference evidence="3 4" key="1">
    <citation type="journal article" date="2018" name="Gigascience">
        <title>Genomes of trombidid mites reveal novel predicted allergens and laterally-transferred genes associated with secondary metabolism.</title>
        <authorList>
            <person name="Dong X."/>
            <person name="Chaisiri K."/>
            <person name="Xia D."/>
            <person name="Armstrong S.D."/>
            <person name="Fang Y."/>
            <person name="Donnelly M.J."/>
            <person name="Kadowaki T."/>
            <person name="McGarry J.W."/>
            <person name="Darby A.C."/>
            <person name="Makepeace B.L."/>
        </authorList>
    </citation>
    <scope>NUCLEOTIDE SEQUENCE [LARGE SCALE GENOMIC DNA]</scope>
    <source>
        <strain evidence="3">UoL-UT</strain>
    </source>
</reference>
<evidence type="ECO:0000256" key="1">
    <source>
        <dbReference type="ARBA" id="ARBA00023180"/>
    </source>
</evidence>
<dbReference type="Proteomes" id="UP000288716">
    <property type="component" value="Unassembled WGS sequence"/>
</dbReference>
<dbReference type="VEuPathDB" id="VectorBase:LDEU010918"/>
<gene>
    <name evidence="3" type="ORF">B4U80_01354</name>
</gene>
<evidence type="ECO:0000313" key="4">
    <source>
        <dbReference type="Proteomes" id="UP000288716"/>
    </source>
</evidence>